<sequence>MSSGRIHKIRRTNRGVQQKLASLKNHREIIKLHKQRATVKSKMNRLKNKIEQLEEHRVSRKEEVYLARFEKIQREFENVQHKIINVTEDEDSRISRIKTSHRTTANNETLVRVLQQQDKLMRLNLQQGAVQATTSNGDAITRLFEQQTQLIRNLRKHKAIDKDGEDLEKDTN</sequence>
<accession>F4WDP1</accession>
<evidence type="ECO:0000256" key="1">
    <source>
        <dbReference type="SAM" id="Coils"/>
    </source>
</evidence>
<organism evidence="3">
    <name type="scientific">Acromyrmex echinatior</name>
    <name type="common">Panamanian leafcutter ant</name>
    <name type="synonym">Acromyrmex octospinosus echinatior</name>
    <dbReference type="NCBI Taxonomy" id="103372"/>
    <lineage>
        <taxon>Eukaryota</taxon>
        <taxon>Metazoa</taxon>
        <taxon>Ecdysozoa</taxon>
        <taxon>Arthropoda</taxon>
        <taxon>Hexapoda</taxon>
        <taxon>Insecta</taxon>
        <taxon>Pterygota</taxon>
        <taxon>Neoptera</taxon>
        <taxon>Endopterygota</taxon>
        <taxon>Hymenoptera</taxon>
        <taxon>Apocrita</taxon>
        <taxon>Aculeata</taxon>
        <taxon>Formicoidea</taxon>
        <taxon>Formicidae</taxon>
        <taxon>Myrmicinae</taxon>
        <taxon>Acromyrmex</taxon>
    </lineage>
</organism>
<dbReference type="EMBL" id="GL888090">
    <property type="protein sequence ID" value="EGI67654.1"/>
    <property type="molecule type" value="Genomic_DNA"/>
</dbReference>
<proteinExistence type="predicted"/>
<feature type="coiled-coil region" evidence="1">
    <location>
        <begin position="29"/>
        <end position="63"/>
    </location>
</feature>
<keyword evidence="3" id="KW-1185">Reference proteome</keyword>
<evidence type="ECO:0000313" key="2">
    <source>
        <dbReference type="EMBL" id="EGI67654.1"/>
    </source>
</evidence>
<dbReference type="AlphaFoldDB" id="F4WDP1"/>
<keyword evidence="1" id="KW-0175">Coiled coil</keyword>
<gene>
    <name evidence="2" type="ORF">G5I_03697</name>
</gene>
<dbReference type="InParanoid" id="F4WDP1"/>
<protein>
    <submittedName>
        <fullName evidence="2">Uncharacterized protein</fullName>
    </submittedName>
</protein>
<reference evidence="2" key="1">
    <citation type="submission" date="2011-02" db="EMBL/GenBank/DDBJ databases">
        <title>The genome of the leaf-cutting ant Acromyrmex echinatior suggests key adaptations to social evolution and fungus farming.</title>
        <authorList>
            <person name="Nygaard S."/>
            <person name="Zhang G."/>
        </authorList>
    </citation>
    <scope>NUCLEOTIDE SEQUENCE</scope>
</reference>
<dbReference type="Proteomes" id="UP000007755">
    <property type="component" value="Unassembled WGS sequence"/>
</dbReference>
<name>F4WDP1_ACREC</name>
<evidence type="ECO:0000313" key="3">
    <source>
        <dbReference type="Proteomes" id="UP000007755"/>
    </source>
</evidence>